<dbReference type="Proteomes" id="UP000198287">
    <property type="component" value="Unassembled WGS sequence"/>
</dbReference>
<keyword evidence="1" id="KW-0472">Membrane</keyword>
<comment type="caution">
    <text evidence="2">The sequence shown here is derived from an EMBL/GenBank/DDBJ whole genome shotgun (WGS) entry which is preliminary data.</text>
</comment>
<protein>
    <submittedName>
        <fullName evidence="2">Uncharacterized protein</fullName>
    </submittedName>
</protein>
<dbReference type="AlphaFoldDB" id="A0A226DIE8"/>
<evidence type="ECO:0000256" key="1">
    <source>
        <dbReference type="SAM" id="Phobius"/>
    </source>
</evidence>
<evidence type="ECO:0000313" key="3">
    <source>
        <dbReference type="Proteomes" id="UP000198287"/>
    </source>
</evidence>
<dbReference type="EMBL" id="LNIX01000018">
    <property type="protein sequence ID" value="OXA45033.1"/>
    <property type="molecule type" value="Genomic_DNA"/>
</dbReference>
<reference evidence="2 3" key="1">
    <citation type="submission" date="2015-12" db="EMBL/GenBank/DDBJ databases">
        <title>The genome of Folsomia candida.</title>
        <authorList>
            <person name="Faddeeva A."/>
            <person name="Derks M.F."/>
            <person name="Anvar Y."/>
            <person name="Smit S."/>
            <person name="Van Straalen N."/>
            <person name="Roelofs D."/>
        </authorList>
    </citation>
    <scope>NUCLEOTIDE SEQUENCE [LARGE SCALE GENOMIC DNA]</scope>
    <source>
        <strain evidence="2 3">VU population</strain>
        <tissue evidence="2">Whole body</tissue>
    </source>
</reference>
<keyword evidence="3" id="KW-1185">Reference proteome</keyword>
<gene>
    <name evidence="2" type="ORF">Fcan01_20335</name>
</gene>
<keyword evidence="1" id="KW-1133">Transmembrane helix</keyword>
<feature type="transmembrane region" description="Helical" evidence="1">
    <location>
        <begin position="14"/>
        <end position="36"/>
    </location>
</feature>
<name>A0A226DIE8_FOLCA</name>
<accession>A0A226DIE8</accession>
<evidence type="ECO:0000313" key="2">
    <source>
        <dbReference type="EMBL" id="OXA45033.1"/>
    </source>
</evidence>
<proteinExistence type="predicted"/>
<sequence>MSSNLYNFLQSHQTVLSCVIVGVSILVFFAFTCWLMDSRVKKKKPLNYTDFCFGMESLSGWEAEMEWLHKNVLLPLRPCLDRSGSGIFRRNRRNNSDWVAPPKGIIFHGNVPKVMARMGETPVGEIERLWSVEDGETEREWKIGTRQKGVVRYVGGEFLGDYLKLGGRRGMNELFKREGDMMTVLWIDEEFQYDLLKDVQIRQSFVSEMRKAEAGEIFVIVSFPLEEDLGKEIADCFELRLGFYGDEDLQSDVDDLDRRRHSD</sequence>
<organism evidence="2 3">
    <name type="scientific">Folsomia candida</name>
    <name type="common">Springtail</name>
    <dbReference type="NCBI Taxonomy" id="158441"/>
    <lineage>
        <taxon>Eukaryota</taxon>
        <taxon>Metazoa</taxon>
        <taxon>Ecdysozoa</taxon>
        <taxon>Arthropoda</taxon>
        <taxon>Hexapoda</taxon>
        <taxon>Collembola</taxon>
        <taxon>Entomobryomorpha</taxon>
        <taxon>Isotomoidea</taxon>
        <taxon>Isotomidae</taxon>
        <taxon>Proisotominae</taxon>
        <taxon>Folsomia</taxon>
    </lineage>
</organism>
<keyword evidence="1" id="KW-0812">Transmembrane</keyword>